<dbReference type="AlphaFoldDB" id="A0A0A2TGJ0"/>
<organism evidence="2 3">
    <name type="scientific">Pontibacillus yanchengensis Y32</name>
    <dbReference type="NCBI Taxonomy" id="1385514"/>
    <lineage>
        <taxon>Bacteria</taxon>
        <taxon>Bacillati</taxon>
        <taxon>Bacillota</taxon>
        <taxon>Bacilli</taxon>
        <taxon>Bacillales</taxon>
        <taxon>Bacillaceae</taxon>
        <taxon>Pontibacillus</taxon>
    </lineage>
</organism>
<keyword evidence="3" id="KW-1185">Reference proteome</keyword>
<keyword evidence="1" id="KW-0732">Signal</keyword>
<dbReference type="RefSeq" id="WP_036815147.1">
    <property type="nucleotide sequence ID" value="NZ_AVBF01000001.1"/>
</dbReference>
<dbReference type="EMBL" id="AVBF01000001">
    <property type="protein sequence ID" value="KGP74689.1"/>
    <property type="molecule type" value="Genomic_DNA"/>
</dbReference>
<comment type="caution">
    <text evidence="2">The sequence shown here is derived from an EMBL/GenBank/DDBJ whole genome shotgun (WGS) entry which is preliminary data.</text>
</comment>
<sequence>MKKMSKKLKVFSVSTVVGLTFFSFSLGANAQTDYVSGDELNKIESVEGGAKKESSFWGGIAVGVVSAAVYDAGKAAGDWLNDQYNAQLEAGAYDAAPEAQYYGVGGASKEKVSAGEVTEFGR</sequence>
<feature type="signal peptide" evidence="1">
    <location>
        <begin position="1"/>
        <end position="30"/>
    </location>
</feature>
<gene>
    <name evidence="2" type="ORF">N782_00530</name>
</gene>
<dbReference type="Proteomes" id="UP000030147">
    <property type="component" value="Unassembled WGS sequence"/>
</dbReference>
<evidence type="ECO:0000313" key="2">
    <source>
        <dbReference type="EMBL" id="KGP74689.1"/>
    </source>
</evidence>
<evidence type="ECO:0000313" key="3">
    <source>
        <dbReference type="Proteomes" id="UP000030147"/>
    </source>
</evidence>
<evidence type="ECO:0000256" key="1">
    <source>
        <dbReference type="SAM" id="SignalP"/>
    </source>
</evidence>
<proteinExistence type="predicted"/>
<name>A0A0A2TGJ0_9BACI</name>
<reference evidence="2 3" key="1">
    <citation type="journal article" date="2015" name="Stand. Genomic Sci.">
        <title>High quality draft genome sequence of the moderately halophilic bacterium Pontibacillus yanchengensis Y32(T) and comparison among Pontibacillus genomes.</title>
        <authorList>
            <person name="Huang J."/>
            <person name="Qiao Z.X."/>
            <person name="Tang J.W."/>
            <person name="Wang G."/>
        </authorList>
    </citation>
    <scope>NUCLEOTIDE SEQUENCE [LARGE SCALE GENOMIC DNA]</scope>
    <source>
        <strain evidence="2 3">Y32</strain>
    </source>
</reference>
<protein>
    <recommendedName>
        <fullName evidence="4">Bacteriocin</fullName>
    </recommendedName>
</protein>
<accession>A0A0A2TGJ0</accession>
<dbReference type="STRING" id="1385514.N782_00530"/>
<feature type="chain" id="PRO_5001994095" description="Bacteriocin" evidence="1">
    <location>
        <begin position="31"/>
        <end position="122"/>
    </location>
</feature>
<evidence type="ECO:0008006" key="4">
    <source>
        <dbReference type="Google" id="ProtNLM"/>
    </source>
</evidence>